<protein>
    <recommendedName>
        <fullName evidence="1">Microcystinase C</fullName>
        <shortName evidence="1">MlrC</shortName>
    </recommendedName>
</protein>
<keyword evidence="5" id="KW-1185">Reference proteome</keyword>
<dbReference type="EMBL" id="JAGILA010000010">
    <property type="protein sequence ID" value="MBP2239018.1"/>
    <property type="molecule type" value="Genomic_DNA"/>
</dbReference>
<dbReference type="Proteomes" id="UP000730739">
    <property type="component" value="Unassembled WGS sequence"/>
</dbReference>
<evidence type="ECO:0000259" key="2">
    <source>
        <dbReference type="Pfam" id="PF07171"/>
    </source>
</evidence>
<comment type="function">
    <text evidence="1">Involved in peptidolytic degradation of cyclic heptapeptide hepatotoxin microcystin (MC).</text>
</comment>
<comment type="caution">
    <text evidence="4">The sequence shown here is derived from an EMBL/GenBank/DDBJ whole genome shotgun (WGS) entry which is preliminary data.</text>
</comment>
<dbReference type="InterPro" id="IPR010799">
    <property type="entry name" value="MlrC_C"/>
</dbReference>
<gene>
    <name evidence="4" type="ORF">J2Z31_005559</name>
</gene>
<evidence type="ECO:0000256" key="1">
    <source>
        <dbReference type="PIRNR" id="PIRNR012702"/>
    </source>
</evidence>
<accession>A0ABS4R826</accession>
<keyword evidence="1" id="KW-0378">Hydrolase</keyword>
<sequence>MKVGIAGFMLESVTFLPNLTTLEDFERTECRGDAIVQRCRGTNTVLGGFIDVCDRERMEMVPIVWAGITAAGRGPAADDAFDYYCQVIVEGLRAHRGSLDGVLLDLHGACTTPMRLDPDGDLVRLVRSEVGPDVPVMLALDYHGNLDASTISDATATFGYHYSPHIDMGDTGRRAAECLVRTLRGEINPVTAIARPGVMVPSIFSATNLHPLSNFVDRSIELPQTTPGLLDVSVFAGFSYADVPNCGFSVVVVADGDQSLAERTAIDMSDSIRRARRELHIPGLVRNLKDGVAYGLERARSAKAPIVLLEHADRMNDSTYVLHELLRQEANNAAVPFLWDPESAAAACRAGEGETIYLKLGGHSSARSGGPVEVAAKVLQAGEKSYHVTGPMGRGAKVDLGLAAVLDVGGIVVSVTTNPETAIDEDPFVQFGMRPQDFAIIVLRSKTHFRAVYESLAEEIVIVDTPDWGPADLTTLPYQHAPTATSYPFVDCA</sequence>
<dbReference type="InterPro" id="IPR015995">
    <property type="entry name" value="MlrC_N"/>
</dbReference>
<comment type="cofactor">
    <cofactor evidence="1">
        <name>Zn(2+)</name>
        <dbReference type="ChEBI" id="CHEBI:29105"/>
    </cofactor>
    <text evidence="1">Binds 1 zinc ion per subunit.</text>
</comment>
<keyword evidence="1" id="KW-0645">Protease</keyword>
<evidence type="ECO:0000313" key="4">
    <source>
        <dbReference type="EMBL" id="MBP2239018.1"/>
    </source>
</evidence>
<feature type="domain" description="Microcystin LR degradation protein MlrC C-terminal" evidence="2">
    <location>
        <begin position="316"/>
        <end position="480"/>
    </location>
</feature>
<proteinExistence type="inferred from homology"/>
<dbReference type="PIRSF" id="PIRSF012702">
    <property type="entry name" value="UCP012702"/>
    <property type="match status" value="1"/>
</dbReference>
<dbReference type="RefSeq" id="WP_209606466.1">
    <property type="nucleotide sequence ID" value="NZ_JAGILA010000010.1"/>
</dbReference>
<dbReference type="InterPro" id="IPR009197">
    <property type="entry name" value="MlrC"/>
</dbReference>
<comment type="similarity">
    <text evidence="1">Belongs to the peptidase M81 family.</text>
</comment>
<dbReference type="Pfam" id="PF07364">
    <property type="entry name" value="DUF1485"/>
    <property type="match status" value="1"/>
</dbReference>
<keyword evidence="1" id="KW-0482">Metalloprotease</keyword>
<reference evidence="4 5" key="1">
    <citation type="submission" date="2021-03" db="EMBL/GenBank/DDBJ databases">
        <title>Genomic Encyclopedia of Type Strains, Phase IV (KMG-IV): sequencing the most valuable type-strain genomes for metagenomic binning, comparative biology and taxonomic classification.</title>
        <authorList>
            <person name="Goeker M."/>
        </authorList>
    </citation>
    <scope>NUCLEOTIDE SEQUENCE [LARGE SCALE GENOMIC DNA]</scope>
    <source>
        <strain evidence="4 5">DSM 13372</strain>
    </source>
</reference>
<evidence type="ECO:0000313" key="5">
    <source>
        <dbReference type="Proteomes" id="UP000730739"/>
    </source>
</evidence>
<dbReference type="Pfam" id="PF07171">
    <property type="entry name" value="MlrC_C"/>
    <property type="match status" value="1"/>
</dbReference>
<name>A0ABS4R826_9HYPH</name>
<feature type="domain" description="Microcystin LR degradation protein MlrC N-terminal" evidence="3">
    <location>
        <begin position="2"/>
        <end position="280"/>
    </location>
</feature>
<evidence type="ECO:0000259" key="3">
    <source>
        <dbReference type="Pfam" id="PF07364"/>
    </source>
</evidence>
<keyword evidence="1" id="KW-0479">Metal-binding</keyword>
<organism evidence="4 5">
    <name type="scientific">Sinorhizobium kostiense</name>
    <dbReference type="NCBI Taxonomy" id="76747"/>
    <lineage>
        <taxon>Bacteria</taxon>
        <taxon>Pseudomonadati</taxon>
        <taxon>Pseudomonadota</taxon>
        <taxon>Alphaproteobacteria</taxon>
        <taxon>Hyphomicrobiales</taxon>
        <taxon>Rhizobiaceae</taxon>
        <taxon>Sinorhizobium/Ensifer group</taxon>
        <taxon>Sinorhizobium</taxon>
    </lineage>
</organism>